<organism evidence="17 18">
    <name type="scientific">Marivibrio halodurans</name>
    <dbReference type="NCBI Taxonomy" id="2039722"/>
    <lineage>
        <taxon>Bacteria</taxon>
        <taxon>Pseudomonadati</taxon>
        <taxon>Pseudomonadota</taxon>
        <taxon>Alphaproteobacteria</taxon>
        <taxon>Rhodospirillales</taxon>
        <taxon>Rhodospirillaceae</taxon>
        <taxon>Marivibrio</taxon>
    </lineage>
</organism>
<evidence type="ECO:0000313" key="17">
    <source>
        <dbReference type="EMBL" id="MBP5855479.1"/>
    </source>
</evidence>
<evidence type="ECO:0000256" key="12">
    <source>
        <dbReference type="ARBA" id="ARBA00040743"/>
    </source>
</evidence>
<dbReference type="InterPro" id="IPR027304">
    <property type="entry name" value="Trigger_fact/SurA_dom_sf"/>
</dbReference>
<comment type="subcellular location">
    <subcellularLocation>
        <location evidence="1">Cell inner membrane</location>
        <topology evidence="1">Single-pass type II membrane protein</topology>
        <orientation evidence="1">Periplasmic side</orientation>
    </subcellularLocation>
</comment>
<evidence type="ECO:0000256" key="2">
    <source>
        <dbReference type="ARBA" id="ARBA00018370"/>
    </source>
</evidence>
<evidence type="ECO:0000256" key="10">
    <source>
        <dbReference type="ARBA" id="ARBA00031484"/>
    </source>
</evidence>
<evidence type="ECO:0000256" key="14">
    <source>
        <dbReference type="PROSITE-ProRule" id="PRU00278"/>
    </source>
</evidence>
<evidence type="ECO:0000313" key="18">
    <source>
        <dbReference type="Proteomes" id="UP000672602"/>
    </source>
</evidence>
<keyword evidence="6 15" id="KW-1133">Transmembrane helix</keyword>
<proteinExistence type="inferred from homology"/>
<reference evidence="17" key="1">
    <citation type="submission" date="2021-04" db="EMBL/GenBank/DDBJ databases">
        <authorList>
            <person name="Zhang D.-C."/>
        </authorList>
    </citation>
    <scope>NUCLEOTIDE SEQUENCE</scope>
    <source>
        <strain evidence="17">CGMCC 1.15697</strain>
    </source>
</reference>
<keyword evidence="3" id="KW-1003">Cell membrane</keyword>
<dbReference type="AlphaFoldDB" id="A0A8J7RYS1"/>
<comment type="similarity">
    <text evidence="11">Belongs to the PpiD chaperone family.</text>
</comment>
<sequence length="629" mass="67255">MLQAMRTGVASWVAKGILAIVVLSFAGWGVQDYMNASGPGGGGNVAAEVGDQQIGINELSQAYRTELRRNNLQSVDSETARQLGLARRTLDGMVTRALFDAEASALGLTATDAMVRQDIQSTDQFRNQFGSFDRELFQNTLAAAGITEQSYVAGVRNDLSRQQLLSAAAAGTSASPALVDALFQYHGARLSAVSATVPLPDAASVPAPDEGDLQAFYDANKDSFQLPEFRRLSYIHLAPQDLIEEVAVPEEEIQATYEARRDTYTRPERRALQQLLLPDEETAQRAAAMIEEGRTIESVAEEIAGVDPAGLDLGTFTQGEIPDETLAETAFALPEGGVSEPVQGAFGWFLVKVTSVEQGAVTPLAQVRDEIRNDLALDEAIDAVYDLSKRIDEAFGEGLTLEETAERVALPVKTVDAVSRQGRDPAGEPVEGLPPGVSFLETAWNTPAGEASFLEETANNGYFVLRVDEVMAPRVPPLSEITERVEDAWREDRRDALAEERAEVLADAARNGGSLRQAAEAEGHALTEIDGFGRDGGGDQGNLPRALATALFDLEVGGIDYAADPEGGYVVAEVTGRTPASEAADASLRENIAQSLAAGLQGEIVDELAAALRTRFDVTVNEGVVDRVY</sequence>
<keyword evidence="4" id="KW-0997">Cell inner membrane</keyword>
<evidence type="ECO:0000256" key="1">
    <source>
        <dbReference type="ARBA" id="ARBA00004382"/>
    </source>
</evidence>
<evidence type="ECO:0000256" key="15">
    <source>
        <dbReference type="SAM" id="Phobius"/>
    </source>
</evidence>
<feature type="domain" description="PpiC" evidence="16">
    <location>
        <begin position="267"/>
        <end position="355"/>
    </location>
</feature>
<evidence type="ECO:0000256" key="5">
    <source>
        <dbReference type="ARBA" id="ARBA00022692"/>
    </source>
</evidence>
<evidence type="ECO:0000259" key="16">
    <source>
        <dbReference type="PROSITE" id="PS50198"/>
    </source>
</evidence>
<evidence type="ECO:0000256" key="9">
    <source>
        <dbReference type="ARBA" id="ARBA00030642"/>
    </source>
</evidence>
<evidence type="ECO:0000256" key="11">
    <source>
        <dbReference type="ARBA" id="ARBA00038408"/>
    </source>
</evidence>
<dbReference type="Pfam" id="PF13145">
    <property type="entry name" value="Rotamase_2"/>
    <property type="match status" value="1"/>
</dbReference>
<dbReference type="Gene3D" id="1.10.4030.10">
    <property type="entry name" value="Porin chaperone SurA, peptide-binding domain"/>
    <property type="match status" value="1"/>
</dbReference>
<evidence type="ECO:0000256" key="4">
    <source>
        <dbReference type="ARBA" id="ARBA00022519"/>
    </source>
</evidence>
<dbReference type="InterPro" id="IPR000297">
    <property type="entry name" value="PPIase_PpiC"/>
</dbReference>
<protein>
    <recommendedName>
        <fullName evidence="2">Parvulin-like PPIase</fullName>
    </recommendedName>
    <alternativeName>
        <fullName evidence="9">Peptidyl-prolyl cis-trans isomerase plp</fullName>
    </alternativeName>
    <alternativeName>
        <fullName evidence="12">Periplasmic chaperone PpiD</fullName>
    </alternativeName>
    <alternativeName>
        <fullName evidence="13">Periplasmic folding chaperone</fullName>
    </alternativeName>
    <alternativeName>
        <fullName evidence="10">Rotamase plp</fullName>
    </alternativeName>
</protein>
<keyword evidence="8" id="KW-0143">Chaperone</keyword>
<keyword evidence="14" id="KW-0697">Rotamase</keyword>
<evidence type="ECO:0000256" key="8">
    <source>
        <dbReference type="ARBA" id="ARBA00023186"/>
    </source>
</evidence>
<keyword evidence="5 15" id="KW-0812">Transmembrane</keyword>
<dbReference type="InterPro" id="IPR046357">
    <property type="entry name" value="PPIase_dom_sf"/>
</dbReference>
<dbReference type="GO" id="GO:0005886">
    <property type="term" value="C:plasma membrane"/>
    <property type="evidence" value="ECO:0007669"/>
    <property type="project" value="UniProtKB-SubCell"/>
</dbReference>
<dbReference type="Gene3D" id="3.10.50.40">
    <property type="match status" value="1"/>
</dbReference>
<feature type="transmembrane region" description="Helical" evidence="15">
    <location>
        <begin position="12"/>
        <end position="30"/>
    </location>
</feature>
<dbReference type="Proteomes" id="UP000672602">
    <property type="component" value="Unassembled WGS sequence"/>
</dbReference>
<dbReference type="GO" id="GO:0003755">
    <property type="term" value="F:peptidyl-prolyl cis-trans isomerase activity"/>
    <property type="evidence" value="ECO:0007669"/>
    <property type="project" value="UniProtKB-KW"/>
</dbReference>
<evidence type="ECO:0000256" key="3">
    <source>
        <dbReference type="ARBA" id="ARBA00022475"/>
    </source>
</evidence>
<dbReference type="RefSeq" id="WP_210680067.1">
    <property type="nucleotide sequence ID" value="NZ_JAGMWN010000001.1"/>
</dbReference>
<comment type="caution">
    <text evidence="17">The sequence shown here is derived from an EMBL/GenBank/DDBJ whole genome shotgun (WGS) entry which is preliminary data.</text>
</comment>
<keyword evidence="7 15" id="KW-0472">Membrane</keyword>
<dbReference type="Pfam" id="PF13624">
    <property type="entry name" value="SurA_N_3"/>
    <property type="match status" value="1"/>
</dbReference>
<dbReference type="InterPro" id="IPR052029">
    <property type="entry name" value="PpiD_chaperone"/>
</dbReference>
<name>A0A8J7RYS1_9PROT</name>
<evidence type="ECO:0000256" key="6">
    <source>
        <dbReference type="ARBA" id="ARBA00022989"/>
    </source>
</evidence>
<dbReference type="PANTHER" id="PTHR47529">
    <property type="entry name" value="PEPTIDYL-PROLYL CIS-TRANS ISOMERASE D"/>
    <property type="match status" value="1"/>
</dbReference>
<evidence type="ECO:0000256" key="13">
    <source>
        <dbReference type="ARBA" id="ARBA00042775"/>
    </source>
</evidence>
<dbReference type="PROSITE" id="PS50198">
    <property type="entry name" value="PPIC_PPIASE_2"/>
    <property type="match status" value="1"/>
</dbReference>
<dbReference type="PANTHER" id="PTHR47529:SF1">
    <property type="entry name" value="PERIPLASMIC CHAPERONE PPID"/>
    <property type="match status" value="1"/>
</dbReference>
<gene>
    <name evidence="17" type="ORF">KAJ83_00530</name>
</gene>
<dbReference type="SUPFAM" id="SSF109998">
    <property type="entry name" value="Triger factor/SurA peptide-binding domain-like"/>
    <property type="match status" value="1"/>
</dbReference>
<evidence type="ECO:0000256" key="7">
    <source>
        <dbReference type="ARBA" id="ARBA00023136"/>
    </source>
</evidence>
<dbReference type="SUPFAM" id="SSF54534">
    <property type="entry name" value="FKBP-like"/>
    <property type="match status" value="1"/>
</dbReference>
<keyword evidence="14" id="KW-0413">Isomerase</keyword>
<keyword evidence="18" id="KW-1185">Reference proteome</keyword>
<dbReference type="EMBL" id="JAGMWN010000001">
    <property type="protein sequence ID" value="MBP5855479.1"/>
    <property type="molecule type" value="Genomic_DNA"/>
</dbReference>
<accession>A0A8J7RYS1</accession>